<comment type="catalytic activity">
    <reaction evidence="11">
        <text>(E)-hexadec-2-enoate + ATP + CoA = (2E)-hexadecenoyl-CoA + AMP + diphosphate</text>
        <dbReference type="Rhea" id="RHEA:36139"/>
        <dbReference type="ChEBI" id="CHEBI:30616"/>
        <dbReference type="ChEBI" id="CHEBI:33019"/>
        <dbReference type="ChEBI" id="CHEBI:57287"/>
        <dbReference type="ChEBI" id="CHEBI:61526"/>
        <dbReference type="ChEBI" id="CHEBI:72745"/>
        <dbReference type="ChEBI" id="CHEBI:456215"/>
    </reaction>
    <physiologicalReaction direction="left-to-right" evidence="11">
        <dbReference type="Rhea" id="RHEA:36140"/>
    </physiologicalReaction>
</comment>
<comment type="catalytic activity">
    <reaction evidence="12">
        <text>hexadecanoate + ATP + CoA = hexadecanoyl-CoA + AMP + diphosphate</text>
        <dbReference type="Rhea" id="RHEA:30751"/>
        <dbReference type="ChEBI" id="CHEBI:7896"/>
        <dbReference type="ChEBI" id="CHEBI:30616"/>
        <dbReference type="ChEBI" id="CHEBI:33019"/>
        <dbReference type="ChEBI" id="CHEBI:57287"/>
        <dbReference type="ChEBI" id="CHEBI:57379"/>
        <dbReference type="ChEBI" id="CHEBI:456215"/>
    </reaction>
    <physiologicalReaction direction="left-to-right" evidence="12">
        <dbReference type="Rhea" id="RHEA:30752"/>
    </physiologicalReaction>
</comment>
<evidence type="ECO:0000256" key="13">
    <source>
        <dbReference type="RuleBase" id="RU369030"/>
    </source>
</evidence>
<dbReference type="Pfam" id="PF00501">
    <property type="entry name" value="AMP-binding"/>
    <property type="match status" value="1"/>
</dbReference>
<dbReference type="PROSITE" id="PS00455">
    <property type="entry name" value="AMP_BINDING"/>
    <property type="match status" value="1"/>
</dbReference>
<dbReference type="SUPFAM" id="SSF56801">
    <property type="entry name" value="Acetyl-CoA synthetase-like"/>
    <property type="match status" value="1"/>
</dbReference>
<comment type="catalytic activity">
    <reaction evidence="9">
        <text>15-hydroxy-(5Z,8Z,11Z,13E)-eicosatetraenoate + ATP + CoA = 15-hydroxy-(5Z,8Z,11Z,13E)-eicosatetraenoyl-CoA + AMP + diphosphate</text>
        <dbReference type="Rhea" id="RHEA:52116"/>
        <dbReference type="ChEBI" id="CHEBI:30616"/>
        <dbReference type="ChEBI" id="CHEBI:33019"/>
        <dbReference type="ChEBI" id="CHEBI:57287"/>
        <dbReference type="ChEBI" id="CHEBI:78832"/>
        <dbReference type="ChEBI" id="CHEBI:136409"/>
        <dbReference type="ChEBI" id="CHEBI:456215"/>
    </reaction>
    <physiologicalReaction direction="left-to-right" evidence="9">
        <dbReference type="Rhea" id="RHEA:52117"/>
    </physiologicalReaction>
</comment>
<dbReference type="OrthoDB" id="1700726at2759"/>
<dbReference type="InterPro" id="IPR042099">
    <property type="entry name" value="ANL_N_sf"/>
</dbReference>
<comment type="catalytic activity">
    <reaction evidence="8">
        <text>12-hydroxy-(5Z,8Z,10E,14Z)-eicosatetraenoate + ATP + CoA = 12-hydroxy-(5Z,8Z,10E,14Z)-eicosatetraenoyl-CoA + AMP + diphosphate</text>
        <dbReference type="Rhea" id="RHEA:52112"/>
        <dbReference type="ChEBI" id="CHEBI:30616"/>
        <dbReference type="ChEBI" id="CHEBI:33019"/>
        <dbReference type="ChEBI" id="CHEBI:57287"/>
        <dbReference type="ChEBI" id="CHEBI:90718"/>
        <dbReference type="ChEBI" id="CHEBI:136408"/>
        <dbReference type="ChEBI" id="CHEBI:456215"/>
    </reaction>
    <physiologicalReaction direction="left-to-right" evidence="8">
        <dbReference type="Rhea" id="RHEA:52113"/>
    </physiologicalReaction>
</comment>
<keyword evidence="4 13" id="KW-0276">Fatty acid metabolism</keyword>
<evidence type="ECO:0000256" key="7">
    <source>
        <dbReference type="ARBA" id="ARBA00024484"/>
    </source>
</evidence>
<protein>
    <recommendedName>
        <fullName evidence="13">Long-chain-fatty-acid--CoA ligase</fullName>
        <ecNumber evidence="13">6.2.1.3</ecNumber>
    </recommendedName>
</protein>
<evidence type="ECO:0000256" key="3">
    <source>
        <dbReference type="ARBA" id="ARBA00022741"/>
    </source>
</evidence>
<dbReference type="PANTHER" id="PTHR43272:SF107">
    <property type="entry name" value="LONG-CHAIN-FATTY-ACID--COA LIGASE 5"/>
    <property type="match status" value="1"/>
</dbReference>
<evidence type="ECO:0000256" key="4">
    <source>
        <dbReference type="ARBA" id="ARBA00022832"/>
    </source>
</evidence>
<dbReference type="GO" id="GO:0016020">
    <property type="term" value="C:membrane"/>
    <property type="evidence" value="ECO:0007669"/>
    <property type="project" value="TreeGrafter"/>
</dbReference>
<organism evidence="14 15">
    <name type="scientific">Owenia fusiformis</name>
    <name type="common">Polychaete worm</name>
    <dbReference type="NCBI Taxonomy" id="6347"/>
    <lineage>
        <taxon>Eukaryota</taxon>
        <taxon>Metazoa</taxon>
        <taxon>Spiralia</taxon>
        <taxon>Lophotrochozoa</taxon>
        <taxon>Annelida</taxon>
        <taxon>Polychaeta</taxon>
        <taxon>Sedentaria</taxon>
        <taxon>Canalipalpata</taxon>
        <taxon>Sabellida</taxon>
        <taxon>Oweniida</taxon>
        <taxon>Oweniidae</taxon>
        <taxon>Owenia</taxon>
    </lineage>
</organism>
<keyword evidence="13" id="KW-0443">Lipid metabolism</keyword>
<comment type="similarity">
    <text evidence="1 13">Belongs to the ATP-dependent AMP-binding enzyme family.</text>
</comment>
<evidence type="ECO:0000313" key="15">
    <source>
        <dbReference type="Proteomes" id="UP000749559"/>
    </source>
</evidence>
<dbReference type="GO" id="GO:0005524">
    <property type="term" value="F:ATP binding"/>
    <property type="evidence" value="ECO:0007669"/>
    <property type="project" value="UniProtKB-KW"/>
</dbReference>
<evidence type="ECO:0000256" key="2">
    <source>
        <dbReference type="ARBA" id="ARBA00022598"/>
    </source>
</evidence>
<reference evidence="14" key="1">
    <citation type="submission" date="2022-03" db="EMBL/GenBank/DDBJ databases">
        <authorList>
            <person name="Martin C."/>
        </authorList>
    </citation>
    <scope>NUCLEOTIDE SEQUENCE</scope>
</reference>
<accession>A0A8J1UAU4</accession>
<sequence length="682" mass="75353">MADYLKYLGTTAGVATISAVTIAAGYYMMGTKTTPMDPSIDLNNQSQLAPGDKYARVSMLCKDGVLREYMFEDAQTLLEAMQRGARVSENGPAVGWREAPDKPFTWTHYNDVLTRASNVGAGLIYKGSEPGNKSHIGIYSQNRPEYVYSEFGCYVYSMVIVPLYDTLGPEACTYIINQAKLETVIIDTIRKCETLLNEIENTPVLKRIVLIPTPTPELETRAKTANVEIIKFSDLEKLGEENPATPVKPRPDDLCTICYTSGTTGNPKGAMITHKGLIACISGVQDQLNFVDIGPSDVLVSYLPLAHMYERLCESYCFMNGASVGYFQGDIKTLMDDIKELRPTLFPSVPRLLNRLYDKVMAGVSSSCIKKTLFNMAMNSKMKDVQKGIVRNDTIWDKLVFSKVQQALGGRVKLIVTGSAPLSSRVLNFLRCAAGCVVVEGYGSTETSSVCTTTTRGDPTIDHVGPPLSCSMIKLADVGEMNYFAREDKGEVCVKGPNVFMGYLDLPEKTAEALDSEGWLHTGDIGQWLPNGTLKIIDRKKHIFKLAQGEYIAPEKIENIYVRSQALAQLFVYGESLQSFLVGVCVPDPDTFTAWVKDKCKLEGDIEELCKNETVKKAILADITDIGKKAGLHSFEQVKNIHLHPELFSVENGLLTPTFKTKRNDLKALFAPQIEQMYASTF</sequence>
<keyword evidence="15" id="KW-1185">Reference proteome</keyword>
<comment type="caution">
    <text evidence="14">The sequence shown here is derived from an EMBL/GenBank/DDBJ whole genome shotgun (WGS) entry which is preliminary data.</text>
</comment>
<dbReference type="GO" id="GO:0005783">
    <property type="term" value="C:endoplasmic reticulum"/>
    <property type="evidence" value="ECO:0007669"/>
    <property type="project" value="TreeGrafter"/>
</dbReference>
<evidence type="ECO:0000256" key="11">
    <source>
        <dbReference type="ARBA" id="ARBA00024565"/>
    </source>
</evidence>
<dbReference type="InterPro" id="IPR000873">
    <property type="entry name" value="AMP-dep_synth/lig_dom"/>
</dbReference>
<dbReference type="AlphaFoldDB" id="A0A8J1UAU4"/>
<dbReference type="InterPro" id="IPR020845">
    <property type="entry name" value="AMP-binding_CS"/>
</dbReference>
<comment type="catalytic activity">
    <reaction evidence="10">
        <text>(5Z,8Z,11Z,14Z)-eicosatetraenoate + ATP + CoA = (5Z,8Z,11Z,14Z)-eicosatetraenoyl-CoA + AMP + diphosphate</text>
        <dbReference type="Rhea" id="RHEA:19713"/>
        <dbReference type="ChEBI" id="CHEBI:30616"/>
        <dbReference type="ChEBI" id="CHEBI:32395"/>
        <dbReference type="ChEBI" id="CHEBI:33019"/>
        <dbReference type="ChEBI" id="CHEBI:57287"/>
        <dbReference type="ChEBI" id="CHEBI:57368"/>
        <dbReference type="ChEBI" id="CHEBI:456215"/>
        <dbReference type="EC" id="6.2.1.15"/>
    </reaction>
    <physiologicalReaction direction="left-to-right" evidence="10">
        <dbReference type="Rhea" id="RHEA:19714"/>
    </physiologicalReaction>
</comment>
<dbReference type="InterPro" id="IPR045311">
    <property type="entry name" value="LC-FACS_euk"/>
</dbReference>
<keyword evidence="2 13" id="KW-0436">Ligase</keyword>
<proteinExistence type="inferred from homology"/>
<comment type="catalytic activity">
    <reaction evidence="7">
        <text>a long-chain fatty acid + ATP + CoA = a long-chain fatty acyl-CoA + AMP + diphosphate</text>
        <dbReference type="Rhea" id="RHEA:15421"/>
        <dbReference type="ChEBI" id="CHEBI:30616"/>
        <dbReference type="ChEBI" id="CHEBI:33019"/>
        <dbReference type="ChEBI" id="CHEBI:57287"/>
        <dbReference type="ChEBI" id="CHEBI:57560"/>
        <dbReference type="ChEBI" id="CHEBI:83139"/>
        <dbReference type="ChEBI" id="CHEBI:456215"/>
        <dbReference type="EC" id="6.2.1.3"/>
    </reaction>
    <physiologicalReaction direction="left-to-right" evidence="7">
        <dbReference type="Rhea" id="RHEA:15422"/>
    </physiologicalReaction>
</comment>
<evidence type="ECO:0000256" key="8">
    <source>
        <dbReference type="ARBA" id="ARBA00024495"/>
    </source>
</evidence>
<evidence type="ECO:0000256" key="12">
    <source>
        <dbReference type="ARBA" id="ARBA00049139"/>
    </source>
</evidence>
<name>A0A8J1UAU4_OWEFU</name>
<dbReference type="Proteomes" id="UP000749559">
    <property type="component" value="Unassembled WGS sequence"/>
</dbReference>
<gene>
    <name evidence="14" type="ORF">OFUS_LOCUS19900</name>
</gene>
<keyword evidence="5 13" id="KW-0067">ATP-binding</keyword>
<evidence type="ECO:0000256" key="6">
    <source>
        <dbReference type="ARBA" id="ARBA00024469"/>
    </source>
</evidence>
<dbReference type="EMBL" id="CAIIXF020000009">
    <property type="protein sequence ID" value="CAH1795346.1"/>
    <property type="molecule type" value="Genomic_DNA"/>
</dbReference>
<dbReference type="PANTHER" id="PTHR43272">
    <property type="entry name" value="LONG-CHAIN-FATTY-ACID--COA LIGASE"/>
    <property type="match status" value="1"/>
</dbReference>
<keyword evidence="3 13" id="KW-0547">Nucleotide-binding</keyword>
<evidence type="ECO:0000256" key="9">
    <source>
        <dbReference type="ARBA" id="ARBA00024532"/>
    </source>
</evidence>
<dbReference type="GO" id="GO:0047676">
    <property type="term" value="F:arachidonate-CoA ligase activity"/>
    <property type="evidence" value="ECO:0007669"/>
    <property type="project" value="UniProtKB-EC"/>
</dbReference>
<dbReference type="CDD" id="cd05927">
    <property type="entry name" value="LC-FACS_euk"/>
    <property type="match status" value="1"/>
</dbReference>
<evidence type="ECO:0000256" key="5">
    <source>
        <dbReference type="ARBA" id="ARBA00022840"/>
    </source>
</evidence>
<dbReference type="EC" id="6.2.1.3" evidence="13"/>
<dbReference type="Gene3D" id="3.40.50.12780">
    <property type="entry name" value="N-terminal domain of ligase-like"/>
    <property type="match status" value="1"/>
</dbReference>
<evidence type="ECO:0000313" key="14">
    <source>
        <dbReference type="EMBL" id="CAH1795346.1"/>
    </source>
</evidence>
<comment type="catalytic activity">
    <reaction evidence="6">
        <text>5-hydroxy-(6E,8Z,11Z,14Z)-eicosatetraenoate + ATP + CoA = 5-hydroxy-(6E,8Z,11Z,14Z)-eicosatetraenoyl-CoA + AMP + diphosphate</text>
        <dbReference type="Rhea" id="RHEA:52108"/>
        <dbReference type="ChEBI" id="CHEBI:30616"/>
        <dbReference type="ChEBI" id="CHEBI:33019"/>
        <dbReference type="ChEBI" id="CHEBI:57287"/>
        <dbReference type="ChEBI" id="CHEBI:65341"/>
        <dbReference type="ChEBI" id="CHEBI:136407"/>
        <dbReference type="ChEBI" id="CHEBI:456215"/>
    </reaction>
    <physiologicalReaction direction="left-to-right" evidence="6">
        <dbReference type="Rhea" id="RHEA:52109"/>
    </physiologicalReaction>
</comment>
<evidence type="ECO:0000256" key="1">
    <source>
        <dbReference type="ARBA" id="ARBA00006432"/>
    </source>
</evidence>
<comment type="function">
    <text evidence="13">Catalyzes the conversion of long-chain fatty acids to their active form acyl-CoAs for both synthesis of cellular lipids, and degradation via beta-oxidation.</text>
</comment>
<evidence type="ECO:0000256" key="10">
    <source>
        <dbReference type="ARBA" id="ARBA00024548"/>
    </source>
</evidence>